<gene>
    <name evidence="1" type="ORF">DFR38_12734</name>
</gene>
<dbReference type="RefSeq" id="WP_146216023.1">
    <property type="nucleotide sequence ID" value="NZ_LNQU01000241.1"/>
</dbReference>
<comment type="caution">
    <text evidence="1">The sequence shown here is derived from an EMBL/GenBank/DDBJ whole genome shotgun (WGS) entry which is preliminary data.</text>
</comment>
<organism evidence="1 2">
    <name type="scientific">Aquitalea magnusonii</name>
    <dbReference type="NCBI Taxonomy" id="332411"/>
    <lineage>
        <taxon>Bacteria</taxon>
        <taxon>Pseudomonadati</taxon>
        <taxon>Pseudomonadota</taxon>
        <taxon>Betaproteobacteria</taxon>
        <taxon>Neisseriales</taxon>
        <taxon>Chromobacteriaceae</taxon>
        <taxon>Aquitalea</taxon>
    </lineage>
</organism>
<evidence type="ECO:0000313" key="2">
    <source>
        <dbReference type="Proteomes" id="UP000248395"/>
    </source>
</evidence>
<keyword evidence="2" id="KW-1185">Reference proteome</keyword>
<reference evidence="1 2" key="1">
    <citation type="submission" date="2018-05" db="EMBL/GenBank/DDBJ databases">
        <title>Genomic Encyclopedia of Type Strains, Phase IV (KMG-IV): sequencing the most valuable type-strain genomes for metagenomic binning, comparative biology and taxonomic classification.</title>
        <authorList>
            <person name="Goeker M."/>
        </authorList>
    </citation>
    <scope>NUCLEOTIDE SEQUENCE [LARGE SCALE GENOMIC DNA]</scope>
    <source>
        <strain evidence="1 2">DSM 25134</strain>
    </source>
</reference>
<dbReference type="Proteomes" id="UP000248395">
    <property type="component" value="Unassembled WGS sequence"/>
</dbReference>
<dbReference type="AlphaFoldDB" id="A0A318J099"/>
<proteinExistence type="predicted"/>
<accession>A0A318J099</accession>
<name>A0A318J099_9NEIS</name>
<dbReference type="OrthoDB" id="8594232at2"/>
<evidence type="ECO:0000313" key="1">
    <source>
        <dbReference type="EMBL" id="PXX40120.1"/>
    </source>
</evidence>
<protein>
    <recommendedName>
        <fullName evidence="3">PAAR domain-containing protein</fullName>
    </recommendedName>
</protein>
<evidence type="ECO:0008006" key="3">
    <source>
        <dbReference type="Google" id="ProtNLM"/>
    </source>
</evidence>
<dbReference type="EMBL" id="QJKC01000027">
    <property type="protein sequence ID" value="PXX40120.1"/>
    <property type="molecule type" value="Genomic_DNA"/>
</dbReference>
<dbReference type="CDD" id="cd14744">
    <property type="entry name" value="PAAR_CT_2"/>
    <property type="match status" value="1"/>
</dbReference>
<sequence length="95" mass="9974">MSRYAIRQHDALTGGGEVLEAIPNGPVLEGIGVSFVGAKARCFRCGKVGKIVADGPRGGVGDLQGYIIALNNDVVICNCPVPPRLLHSTTSWQVD</sequence>